<comment type="caution">
    <text evidence="2">The sequence shown here is derived from an EMBL/GenBank/DDBJ whole genome shotgun (WGS) entry which is preliminary data.</text>
</comment>
<proteinExistence type="predicted"/>
<feature type="chain" id="PRO_5018218980" description="EGF-like domain-containing protein" evidence="1">
    <location>
        <begin position="27"/>
        <end position="231"/>
    </location>
</feature>
<evidence type="ECO:0000256" key="1">
    <source>
        <dbReference type="SAM" id="SignalP"/>
    </source>
</evidence>
<accession>A0A3M6TN14</accession>
<evidence type="ECO:0000313" key="3">
    <source>
        <dbReference type="Proteomes" id="UP000275408"/>
    </source>
</evidence>
<dbReference type="Proteomes" id="UP000275408">
    <property type="component" value="Unassembled WGS sequence"/>
</dbReference>
<dbReference type="OrthoDB" id="10060424at2759"/>
<feature type="signal peptide" evidence="1">
    <location>
        <begin position="1"/>
        <end position="26"/>
    </location>
</feature>
<organism evidence="2 3">
    <name type="scientific">Pocillopora damicornis</name>
    <name type="common">Cauliflower coral</name>
    <name type="synonym">Millepora damicornis</name>
    <dbReference type="NCBI Taxonomy" id="46731"/>
    <lineage>
        <taxon>Eukaryota</taxon>
        <taxon>Metazoa</taxon>
        <taxon>Cnidaria</taxon>
        <taxon>Anthozoa</taxon>
        <taxon>Hexacorallia</taxon>
        <taxon>Scleractinia</taxon>
        <taxon>Astrocoeniina</taxon>
        <taxon>Pocilloporidae</taxon>
        <taxon>Pocillopora</taxon>
    </lineage>
</organism>
<keyword evidence="3" id="KW-1185">Reference proteome</keyword>
<name>A0A3M6TN14_POCDA</name>
<gene>
    <name evidence="2" type="ORF">pdam_00023188</name>
</gene>
<evidence type="ECO:0008006" key="4">
    <source>
        <dbReference type="Google" id="ProtNLM"/>
    </source>
</evidence>
<sequence>MKVRISFGQTMFVSLVVSLLFCNAYAEEPIGKEPIGEEPIGKEPISKEPISKEPIEPKICADDYASVGRTVCDDHAECLEGDGAIACKCKEGALGDGWAISSGCVSEYGKYKKNLFLSKSILRVRITILHAVVLVSPAIELNNICTRDYGGNFKRVETLNAFDPLKPLTKTDSCGGPPSSHMGVIVERIFVIKWKVLLKVIQGGFGECGAEIRKSALPKKQQHEIVNCHVV</sequence>
<protein>
    <recommendedName>
        <fullName evidence="4">EGF-like domain-containing protein</fullName>
    </recommendedName>
</protein>
<dbReference type="EMBL" id="RCHS01003295">
    <property type="protein sequence ID" value="RMX42762.1"/>
    <property type="molecule type" value="Genomic_DNA"/>
</dbReference>
<dbReference type="AlphaFoldDB" id="A0A3M6TN14"/>
<reference evidence="2 3" key="1">
    <citation type="journal article" date="2018" name="Sci. Rep.">
        <title>Comparative analysis of the Pocillopora damicornis genome highlights role of immune system in coral evolution.</title>
        <authorList>
            <person name="Cunning R."/>
            <person name="Bay R.A."/>
            <person name="Gillette P."/>
            <person name="Baker A.C."/>
            <person name="Traylor-Knowles N."/>
        </authorList>
    </citation>
    <scope>NUCLEOTIDE SEQUENCE [LARGE SCALE GENOMIC DNA]</scope>
    <source>
        <strain evidence="2">RSMAS</strain>
        <tissue evidence="2">Whole animal</tissue>
    </source>
</reference>
<evidence type="ECO:0000313" key="2">
    <source>
        <dbReference type="EMBL" id="RMX42762.1"/>
    </source>
</evidence>
<dbReference type="Gene3D" id="2.10.25.10">
    <property type="entry name" value="Laminin"/>
    <property type="match status" value="1"/>
</dbReference>
<keyword evidence="1" id="KW-0732">Signal</keyword>